<dbReference type="Gene3D" id="1.10.10.2520">
    <property type="entry name" value="Cell wall hydrolase SleB, domain 1"/>
    <property type="match status" value="1"/>
</dbReference>
<keyword evidence="13" id="KW-1185">Reference proteome</keyword>
<dbReference type="InterPro" id="IPR042047">
    <property type="entry name" value="SleB_dom1"/>
</dbReference>
<dbReference type="InterPro" id="IPR036366">
    <property type="entry name" value="PGBDSf"/>
</dbReference>
<evidence type="ECO:0000256" key="8">
    <source>
        <dbReference type="NCBIfam" id="TIGR02869"/>
    </source>
</evidence>
<dbReference type="NCBIfam" id="TIGR02869">
    <property type="entry name" value="spore_SleB"/>
    <property type="match status" value="1"/>
</dbReference>
<dbReference type="Pfam" id="PF07486">
    <property type="entry name" value="Hydrolase_2"/>
    <property type="match status" value="1"/>
</dbReference>
<dbReference type="Gene3D" id="1.10.101.10">
    <property type="entry name" value="PGBD-like superfamily/PGBD"/>
    <property type="match status" value="1"/>
</dbReference>
<accession>A0ABT4GIG6</accession>
<feature type="chain" id="PRO_5047294565" description="Spore cortex-lytic enzyme" evidence="9">
    <location>
        <begin position="32"/>
        <end position="218"/>
    </location>
</feature>
<evidence type="ECO:0000256" key="5">
    <source>
        <dbReference type="ARBA" id="ARBA00022801"/>
    </source>
</evidence>
<evidence type="ECO:0000259" key="11">
    <source>
        <dbReference type="Pfam" id="PF07486"/>
    </source>
</evidence>
<dbReference type="InterPro" id="IPR002477">
    <property type="entry name" value="Peptidoglycan-bd-like"/>
</dbReference>
<organism evidence="12 13">
    <name type="scientific">Paenibacillus alginolyticus</name>
    <dbReference type="NCBI Taxonomy" id="59839"/>
    <lineage>
        <taxon>Bacteria</taxon>
        <taxon>Bacillati</taxon>
        <taxon>Bacillota</taxon>
        <taxon>Bacilli</taxon>
        <taxon>Bacillales</taxon>
        <taxon>Paenibacillaceae</taxon>
        <taxon>Paenibacillus</taxon>
    </lineage>
</organism>
<dbReference type="Proteomes" id="UP001527099">
    <property type="component" value="Unassembled WGS sequence"/>
</dbReference>
<keyword evidence="7" id="KW-0961">Cell wall biogenesis/degradation</keyword>
<proteinExistence type="inferred from homology"/>
<feature type="domain" description="Cell wall hydrolase SleB" evidence="11">
    <location>
        <begin position="119"/>
        <end position="217"/>
    </location>
</feature>
<dbReference type="InterPro" id="IPR014224">
    <property type="entry name" value="Spore_cortex_SleB"/>
</dbReference>
<feature type="domain" description="Peptidoglycan binding-like" evidence="10">
    <location>
        <begin position="42"/>
        <end position="96"/>
    </location>
</feature>
<name>A0ABT4GIG6_9BACL</name>
<reference evidence="12 13" key="1">
    <citation type="submission" date="2022-05" db="EMBL/GenBank/DDBJ databases">
        <title>Genome Sequencing of Bee-Associated Microbes.</title>
        <authorList>
            <person name="Dunlap C."/>
        </authorList>
    </citation>
    <scope>NUCLEOTIDE SEQUENCE [LARGE SCALE GENOMIC DNA]</scope>
    <source>
        <strain evidence="12 13">NRRL B-14421</strain>
    </source>
</reference>
<evidence type="ECO:0000259" key="10">
    <source>
        <dbReference type="Pfam" id="PF01471"/>
    </source>
</evidence>
<dbReference type="Pfam" id="PF01471">
    <property type="entry name" value="PG_binding_1"/>
    <property type="match status" value="1"/>
</dbReference>
<comment type="caution">
    <text evidence="12">The sequence shown here is derived from an EMBL/GenBank/DDBJ whole genome shotgun (WGS) entry which is preliminary data.</text>
</comment>
<keyword evidence="5" id="KW-0378">Hydrolase</keyword>
<keyword evidence="6" id="KW-0749">Sporulation</keyword>
<dbReference type="EMBL" id="JAMDMX010000085">
    <property type="protein sequence ID" value="MCY9695992.1"/>
    <property type="molecule type" value="Genomic_DNA"/>
</dbReference>
<comment type="similarity">
    <text evidence="1">Belongs to the SleB family.</text>
</comment>
<dbReference type="InterPro" id="IPR011105">
    <property type="entry name" value="Cell_wall_hydrolase_SleB"/>
</dbReference>
<dbReference type="InterPro" id="IPR036365">
    <property type="entry name" value="PGBD-like_sf"/>
</dbReference>
<evidence type="ECO:0000256" key="2">
    <source>
        <dbReference type="ARBA" id="ARBA00018364"/>
    </source>
</evidence>
<evidence type="ECO:0000256" key="7">
    <source>
        <dbReference type="ARBA" id="ARBA00023316"/>
    </source>
</evidence>
<dbReference type="SUPFAM" id="SSF47090">
    <property type="entry name" value="PGBD-like"/>
    <property type="match status" value="1"/>
</dbReference>
<dbReference type="Gene3D" id="6.20.240.60">
    <property type="match status" value="1"/>
</dbReference>
<dbReference type="RefSeq" id="WP_029194491.1">
    <property type="nucleotide sequence ID" value="NZ_JAMDMW010000050.1"/>
</dbReference>
<evidence type="ECO:0000313" key="13">
    <source>
        <dbReference type="Proteomes" id="UP001527099"/>
    </source>
</evidence>
<evidence type="ECO:0000256" key="3">
    <source>
        <dbReference type="ARBA" id="ARBA00022544"/>
    </source>
</evidence>
<keyword evidence="4 9" id="KW-0732">Signal</keyword>
<evidence type="ECO:0000256" key="4">
    <source>
        <dbReference type="ARBA" id="ARBA00022729"/>
    </source>
</evidence>
<evidence type="ECO:0000313" key="12">
    <source>
        <dbReference type="EMBL" id="MCY9695992.1"/>
    </source>
</evidence>
<feature type="signal peptide" evidence="9">
    <location>
        <begin position="1"/>
        <end position="31"/>
    </location>
</feature>
<sequence length="218" mass="24050">MKLIKKLVLVVLLASMGLGFTVSEWSQPASAATTLKQGSQNGDVWDAQFRLGTLGYYQQPVDGNYGPITAAAVRNFQYNYGLTVDGMIGAKTWEALRNYSVNQAELDMLAKVIYSEARGESYEGQVAVGAVVMNRLQSSQFPNSIQGIIFEPGAFTAVSDGQYWLKPDSTAYMAAQDAVRGWDPTKGALYYFNPDTATSKWIWSRPQTVRIGHHIFAR</sequence>
<keyword evidence="3" id="KW-0309">Germination</keyword>
<gene>
    <name evidence="12" type="primary">sleB</name>
    <name evidence="12" type="ORF">M5X19_24240</name>
</gene>
<evidence type="ECO:0000256" key="6">
    <source>
        <dbReference type="ARBA" id="ARBA00022969"/>
    </source>
</evidence>
<protein>
    <recommendedName>
        <fullName evidence="2 8">Spore cortex-lytic enzyme</fullName>
    </recommendedName>
</protein>
<evidence type="ECO:0000256" key="9">
    <source>
        <dbReference type="SAM" id="SignalP"/>
    </source>
</evidence>
<evidence type="ECO:0000256" key="1">
    <source>
        <dbReference type="ARBA" id="ARBA00007010"/>
    </source>
</evidence>